<evidence type="ECO:0000313" key="3">
    <source>
        <dbReference type="Proteomes" id="UP000564573"/>
    </source>
</evidence>
<dbReference type="AlphaFoldDB" id="A0A839XRW6"/>
<comment type="caution">
    <text evidence="2">The sequence shown here is derived from an EMBL/GenBank/DDBJ whole genome shotgun (WGS) entry which is preliminary data.</text>
</comment>
<organism evidence="2 3">
    <name type="scientific">Prauserella sediminis</name>
    <dbReference type="NCBI Taxonomy" id="577680"/>
    <lineage>
        <taxon>Bacteria</taxon>
        <taxon>Bacillati</taxon>
        <taxon>Actinomycetota</taxon>
        <taxon>Actinomycetes</taxon>
        <taxon>Pseudonocardiales</taxon>
        <taxon>Pseudonocardiaceae</taxon>
        <taxon>Prauserella</taxon>
        <taxon>Prauserella salsuginis group</taxon>
    </lineage>
</organism>
<evidence type="ECO:0000256" key="1">
    <source>
        <dbReference type="SAM" id="MobiDB-lite"/>
    </source>
</evidence>
<dbReference type="RefSeq" id="WP_183787130.1">
    <property type="nucleotide sequence ID" value="NZ_JACIBS010000009.1"/>
</dbReference>
<name>A0A839XRW6_9PSEU</name>
<evidence type="ECO:0000313" key="2">
    <source>
        <dbReference type="EMBL" id="MBB3665930.1"/>
    </source>
</evidence>
<proteinExistence type="predicted"/>
<reference evidence="2 3" key="1">
    <citation type="submission" date="2020-08" db="EMBL/GenBank/DDBJ databases">
        <title>Sequencing the genomes of 1000 actinobacteria strains.</title>
        <authorList>
            <person name="Klenk H.-P."/>
        </authorList>
    </citation>
    <scope>NUCLEOTIDE SEQUENCE [LARGE SCALE GENOMIC DNA]</scope>
    <source>
        <strain evidence="2 3">DSM 45267</strain>
    </source>
</reference>
<sequence length="110" mass="12126">MSTRFSRAVPRTDVTADPSLLEEVRADVRAHLSVITTEDDDEETNAAEVDTWVEERGDELLVHGSIDRDPVAVYLRTDFDPEQEAAGNPLSVPSDHGEHSIAATPEEAER</sequence>
<keyword evidence="3" id="KW-1185">Reference proteome</keyword>
<feature type="region of interest" description="Disordered" evidence="1">
    <location>
        <begin position="79"/>
        <end position="110"/>
    </location>
</feature>
<accession>A0A839XRW6</accession>
<gene>
    <name evidence="2" type="ORF">FB384_004889</name>
</gene>
<dbReference type="EMBL" id="JACIBS010000009">
    <property type="protein sequence ID" value="MBB3665930.1"/>
    <property type="molecule type" value="Genomic_DNA"/>
</dbReference>
<protein>
    <submittedName>
        <fullName evidence="2">Uncharacterized protein</fullName>
    </submittedName>
</protein>
<dbReference type="Proteomes" id="UP000564573">
    <property type="component" value="Unassembled WGS sequence"/>
</dbReference>